<gene>
    <name evidence="1" type="ORF">HDK90DRAFT_215218</name>
</gene>
<dbReference type="PANTHER" id="PTHR38792">
    <property type="entry name" value="BNR/ASP-BOX REPEAT DOMAIN PROTEIN (AFU_ORTHOLOGUE AFUA_7G06430)-RELATED"/>
    <property type="match status" value="1"/>
</dbReference>
<name>A0ABR1YT46_9PEZI</name>
<keyword evidence="2" id="KW-1185">Reference proteome</keyword>
<comment type="caution">
    <text evidence="1">The sequence shown here is derived from an EMBL/GenBank/DDBJ whole genome shotgun (WGS) entry which is preliminary data.</text>
</comment>
<dbReference type="EMBL" id="JBBWRZ010000004">
    <property type="protein sequence ID" value="KAK8238155.1"/>
    <property type="molecule type" value="Genomic_DNA"/>
</dbReference>
<dbReference type="SUPFAM" id="SSF50939">
    <property type="entry name" value="Sialidases"/>
    <property type="match status" value="1"/>
</dbReference>
<dbReference type="Proteomes" id="UP001492380">
    <property type="component" value="Unassembled WGS sequence"/>
</dbReference>
<evidence type="ECO:0000313" key="1">
    <source>
        <dbReference type="EMBL" id="KAK8238155.1"/>
    </source>
</evidence>
<dbReference type="InterPro" id="IPR036278">
    <property type="entry name" value="Sialidase_sf"/>
</dbReference>
<dbReference type="PANTHER" id="PTHR38792:SF3">
    <property type="entry name" value="BNR_ASP-BOX REPEAT DOMAIN PROTEIN (AFU_ORTHOLOGUE AFUA_7G06430)-RELATED"/>
    <property type="match status" value="1"/>
</dbReference>
<evidence type="ECO:0000313" key="2">
    <source>
        <dbReference type="Proteomes" id="UP001492380"/>
    </source>
</evidence>
<dbReference type="Gene3D" id="2.120.10.10">
    <property type="match status" value="1"/>
</dbReference>
<dbReference type="CDD" id="cd15482">
    <property type="entry name" value="Sialidase_non-viral"/>
    <property type="match status" value="1"/>
</dbReference>
<protein>
    <submittedName>
        <fullName evidence="1">BNR/Asp-box repeat protein</fullName>
    </submittedName>
</protein>
<sequence>MLKELSSFNRPTYRNPGTCYARTLLLDDNTFLATWENHGSEPVYFPIFRSTDGGNNWQEYSRVEDTVNRWGLRYQPTLYKLPRRVGNFPAGTILAAGDAVPPDSSRTKIEIYASTDQAKTWKYVSTVAEGGRSFSTNGETPVWEPFFLDYNGQIVCYYTDQRDPKHGQKLVHSLSRDLISWSQPVNDVAYDTYDWRPGMTTVAKLQSGDYIMTYEFFGAREVAFAVYYRVSNDPLNFNAAEGRVLRATDGTVPTSSSYIVWTPVGGSSGTIVVSAGDFSELFTNTSPDASGPWVKIQISEPKSYSCSLTVLRDPSKILVVGGGPLKGKAGSNRVTGSVITIGGS</sequence>
<accession>A0ABR1YT46</accession>
<organism evidence="1 2">
    <name type="scientific">Phyllosticta capitalensis</name>
    <dbReference type="NCBI Taxonomy" id="121624"/>
    <lineage>
        <taxon>Eukaryota</taxon>
        <taxon>Fungi</taxon>
        <taxon>Dikarya</taxon>
        <taxon>Ascomycota</taxon>
        <taxon>Pezizomycotina</taxon>
        <taxon>Dothideomycetes</taxon>
        <taxon>Dothideomycetes incertae sedis</taxon>
        <taxon>Botryosphaeriales</taxon>
        <taxon>Phyllostictaceae</taxon>
        <taxon>Phyllosticta</taxon>
    </lineage>
</organism>
<proteinExistence type="predicted"/>
<reference evidence="1 2" key="1">
    <citation type="submission" date="2024-04" db="EMBL/GenBank/DDBJ databases">
        <title>Phyllosticta paracitricarpa is synonymous to the EU quarantine fungus P. citricarpa based on phylogenomic analyses.</title>
        <authorList>
            <consortium name="Lawrence Berkeley National Laboratory"/>
            <person name="Van Ingen-Buijs V.A."/>
            <person name="Van Westerhoven A.C."/>
            <person name="Haridas S."/>
            <person name="Skiadas P."/>
            <person name="Martin F."/>
            <person name="Groenewald J.Z."/>
            <person name="Crous P.W."/>
            <person name="Seidl M.F."/>
        </authorList>
    </citation>
    <scope>NUCLEOTIDE SEQUENCE [LARGE SCALE GENOMIC DNA]</scope>
    <source>
        <strain evidence="1 2">CBS 123374</strain>
    </source>
</reference>